<keyword evidence="2" id="KW-1185">Reference proteome</keyword>
<dbReference type="EMBL" id="JBHTEK010000003">
    <property type="protein sequence ID" value="MFC7670600.1"/>
    <property type="molecule type" value="Genomic_DNA"/>
</dbReference>
<gene>
    <name evidence="1" type="ORF">ACFQT0_26875</name>
</gene>
<name>A0ABW2UEF5_9BACT</name>
<proteinExistence type="predicted"/>
<reference evidence="2" key="1">
    <citation type="journal article" date="2019" name="Int. J. Syst. Evol. Microbiol.">
        <title>The Global Catalogue of Microorganisms (GCM) 10K type strain sequencing project: providing services to taxonomists for standard genome sequencing and annotation.</title>
        <authorList>
            <consortium name="The Broad Institute Genomics Platform"/>
            <consortium name="The Broad Institute Genome Sequencing Center for Infectious Disease"/>
            <person name="Wu L."/>
            <person name="Ma J."/>
        </authorList>
    </citation>
    <scope>NUCLEOTIDE SEQUENCE [LARGE SCALE GENOMIC DNA]</scope>
    <source>
        <strain evidence="2">JCM 19635</strain>
    </source>
</reference>
<dbReference type="RefSeq" id="WP_380206311.1">
    <property type="nucleotide sequence ID" value="NZ_JBHTEK010000003.1"/>
</dbReference>
<sequence length="92" mass="10700">MILSFQSKPLKLLYEKGDASKLPADHLAKITNVLTRLDAVQRPEEMNTPGSDYHLLKGDRKDFYSVKVKANWKIIFRFEGEDVLDVDYLDYH</sequence>
<dbReference type="Proteomes" id="UP001596513">
    <property type="component" value="Unassembled WGS sequence"/>
</dbReference>
<evidence type="ECO:0000313" key="1">
    <source>
        <dbReference type="EMBL" id="MFC7670600.1"/>
    </source>
</evidence>
<dbReference type="InterPro" id="IPR035093">
    <property type="entry name" value="RelE/ParE_toxin_dom_sf"/>
</dbReference>
<organism evidence="1 2">
    <name type="scientific">Hymenobacter humi</name>
    <dbReference type="NCBI Taxonomy" id="1411620"/>
    <lineage>
        <taxon>Bacteria</taxon>
        <taxon>Pseudomonadati</taxon>
        <taxon>Bacteroidota</taxon>
        <taxon>Cytophagia</taxon>
        <taxon>Cytophagales</taxon>
        <taxon>Hymenobacteraceae</taxon>
        <taxon>Hymenobacter</taxon>
    </lineage>
</organism>
<dbReference type="InterPro" id="IPR007711">
    <property type="entry name" value="HigB-1"/>
</dbReference>
<comment type="caution">
    <text evidence="1">The sequence shown here is derived from an EMBL/GenBank/DDBJ whole genome shotgun (WGS) entry which is preliminary data.</text>
</comment>
<accession>A0ABW2UEF5</accession>
<protein>
    <submittedName>
        <fullName evidence="1">Type II toxin-antitoxin system RelE/ParE family toxin</fullName>
    </submittedName>
</protein>
<dbReference type="PANTHER" id="PTHR40266:SF2">
    <property type="entry name" value="TOXIN HIGB-1"/>
    <property type="match status" value="1"/>
</dbReference>
<evidence type="ECO:0000313" key="2">
    <source>
        <dbReference type="Proteomes" id="UP001596513"/>
    </source>
</evidence>
<dbReference type="Pfam" id="PF05015">
    <property type="entry name" value="HigB-like_toxin"/>
    <property type="match status" value="1"/>
</dbReference>
<dbReference type="PANTHER" id="PTHR40266">
    <property type="entry name" value="TOXIN HIGB-1"/>
    <property type="match status" value="1"/>
</dbReference>
<dbReference type="Gene3D" id="3.30.2310.20">
    <property type="entry name" value="RelE-like"/>
    <property type="match status" value="1"/>
</dbReference>
<dbReference type="SUPFAM" id="SSF143011">
    <property type="entry name" value="RelE-like"/>
    <property type="match status" value="1"/>
</dbReference>